<keyword evidence="2" id="KW-0732">Signal</keyword>
<dbReference type="EMBL" id="LUUH01000002">
    <property type="protein sequence ID" value="OAI09540.1"/>
    <property type="molecule type" value="Genomic_DNA"/>
</dbReference>
<proteinExistence type="predicted"/>
<evidence type="ECO:0000256" key="2">
    <source>
        <dbReference type="SAM" id="SignalP"/>
    </source>
</evidence>
<feature type="repeat" description="TPR" evidence="1">
    <location>
        <begin position="101"/>
        <end position="134"/>
    </location>
</feature>
<dbReference type="SMART" id="SM00028">
    <property type="entry name" value="TPR"/>
    <property type="match status" value="3"/>
</dbReference>
<evidence type="ECO:0000313" key="3">
    <source>
        <dbReference type="EMBL" id="OAI09540.1"/>
    </source>
</evidence>
<dbReference type="SUPFAM" id="SSF48452">
    <property type="entry name" value="TPR-like"/>
    <property type="match status" value="1"/>
</dbReference>
<reference evidence="3 4" key="1">
    <citation type="submission" date="2016-03" db="EMBL/GenBank/DDBJ databases">
        <authorList>
            <person name="Ploux O."/>
        </authorList>
    </citation>
    <scope>NUCLEOTIDE SEQUENCE [LARGE SCALE GENOMIC DNA]</scope>
    <source>
        <strain evidence="3 4">R-45371</strain>
    </source>
</reference>
<comment type="caution">
    <text evidence="3">The sequence shown here is derived from an EMBL/GenBank/DDBJ whole genome shotgun (WGS) entry which is preliminary data.</text>
</comment>
<dbReference type="InterPro" id="IPR011990">
    <property type="entry name" value="TPR-like_helical_dom_sf"/>
</dbReference>
<name>A0A177MWZ2_METMH</name>
<protein>
    <recommendedName>
        <fullName evidence="5">Tetratricopeptide repeat protein</fullName>
    </recommendedName>
</protein>
<gene>
    <name evidence="3" type="ORF">A1353_04320</name>
</gene>
<accession>A0A177MWZ2</accession>
<dbReference type="Gene3D" id="1.25.40.10">
    <property type="entry name" value="Tetratricopeptide repeat domain"/>
    <property type="match status" value="2"/>
</dbReference>
<keyword evidence="1" id="KW-0802">TPR repeat</keyword>
<dbReference type="PROSITE" id="PS50005">
    <property type="entry name" value="TPR"/>
    <property type="match status" value="1"/>
</dbReference>
<organism evidence="3 4">
    <name type="scientific">Methylomonas methanica</name>
    <dbReference type="NCBI Taxonomy" id="421"/>
    <lineage>
        <taxon>Bacteria</taxon>
        <taxon>Pseudomonadati</taxon>
        <taxon>Pseudomonadota</taxon>
        <taxon>Gammaproteobacteria</taxon>
        <taxon>Methylococcales</taxon>
        <taxon>Methylococcaceae</taxon>
        <taxon>Methylomonas</taxon>
    </lineage>
</organism>
<dbReference type="Proteomes" id="UP000077763">
    <property type="component" value="Unassembled WGS sequence"/>
</dbReference>
<evidence type="ECO:0000313" key="4">
    <source>
        <dbReference type="Proteomes" id="UP000077763"/>
    </source>
</evidence>
<dbReference type="RefSeq" id="WP_064035310.1">
    <property type="nucleotide sequence ID" value="NZ_LUUH01000002.1"/>
</dbReference>
<dbReference type="InterPro" id="IPR019734">
    <property type="entry name" value="TPR_rpt"/>
</dbReference>
<dbReference type="AlphaFoldDB" id="A0A177MWZ2"/>
<feature type="signal peptide" evidence="2">
    <location>
        <begin position="1"/>
        <end position="21"/>
    </location>
</feature>
<feature type="chain" id="PRO_5008068554" description="Tetratricopeptide repeat protein" evidence="2">
    <location>
        <begin position="22"/>
        <end position="392"/>
    </location>
</feature>
<sequence>MKRWLSLGLLMSVAVFSDVGAQPYLPKTDDEILEVLPARGESWLEVRYLHKQVAAQPNDVEPALALVRRYIELGRAESDPRYFGYAEAALTPWLALAQPSAEVLTLRATLFQNRHEFSSALAYLNRALALQPRLAQAWLTRAAILEVQGQYAAALNSCLPLLKLAEPLIGQVCINSTLSVSGQLDAAYRQLAQATTTAQSAAPPDKQWALTTLAEMAERLGKADAAEGYYRQALQMQRRNGYLLATYADYLLDRNRFQDVVELLANDTRADGLLLRLTLAEKSLRLPTATAHIDALTARFAASRMRGDTSHQGDEARFLLHVLHQPEPALALAQANWTVQREPRDARILLEAAVAAGTTQQALQPLLTFLAHSELQDARLQILLDQLKGGRV</sequence>
<evidence type="ECO:0000256" key="1">
    <source>
        <dbReference type="PROSITE-ProRule" id="PRU00339"/>
    </source>
</evidence>
<evidence type="ECO:0008006" key="5">
    <source>
        <dbReference type="Google" id="ProtNLM"/>
    </source>
</evidence>